<evidence type="ECO:0000259" key="1">
    <source>
        <dbReference type="PROSITE" id="PS50835"/>
    </source>
</evidence>
<feature type="domain" description="Ig-like" evidence="1">
    <location>
        <begin position="70"/>
        <end position="104"/>
    </location>
</feature>
<dbReference type="Pfam" id="PF07654">
    <property type="entry name" value="C1-set"/>
    <property type="match status" value="1"/>
</dbReference>
<feature type="non-terminal residue" evidence="2">
    <location>
        <position position="286"/>
    </location>
</feature>
<dbReference type="InterPro" id="IPR003597">
    <property type="entry name" value="Ig_C1-set"/>
</dbReference>
<sequence length="286" mass="31995">MVNPFPPDRVTTSSNGNLHVSRLSLKITQEDIQSSVECQKKENEEEQEKDYDDEPLTAVFKLNTLITVMPRVKITTTPGLSNSSLRHYSCEVTGFYPEDIHVYWTLRNHSVPSCCKKKWHNADGTFSKSCHVQEAVLKTNNKSGALLLASHLLIPFGPSSRQDTLCSCPPTSHIRDWRPPDPWLQYGTHPSPGELGYPNSQDAHIGDSTTKPPDFRCLSTAFCGSSLSSRHSRYLLTQREQPQLKRLGVGLTPSFHTAAHERSIARSPDAHTACPSLLHRMLPRSL</sequence>
<dbReference type="Gene3D" id="2.60.40.10">
    <property type="entry name" value="Immunoglobulins"/>
    <property type="match status" value="1"/>
</dbReference>
<feature type="non-terminal residue" evidence="2">
    <location>
        <position position="1"/>
    </location>
</feature>
<dbReference type="AlphaFoldDB" id="A0A8X7X876"/>
<organism evidence="2 3">
    <name type="scientific">Polypterus senegalus</name>
    <name type="common">Senegal bichir</name>
    <dbReference type="NCBI Taxonomy" id="55291"/>
    <lineage>
        <taxon>Eukaryota</taxon>
        <taxon>Metazoa</taxon>
        <taxon>Chordata</taxon>
        <taxon>Craniata</taxon>
        <taxon>Vertebrata</taxon>
        <taxon>Euteleostomi</taxon>
        <taxon>Actinopterygii</taxon>
        <taxon>Polypteriformes</taxon>
        <taxon>Polypteridae</taxon>
        <taxon>Polypterus</taxon>
    </lineage>
</organism>
<dbReference type="EMBL" id="JAATIS010003638">
    <property type="protein sequence ID" value="KAG2464058.1"/>
    <property type="molecule type" value="Genomic_DNA"/>
</dbReference>
<dbReference type="Proteomes" id="UP000886611">
    <property type="component" value="Unassembled WGS sequence"/>
</dbReference>
<dbReference type="InterPro" id="IPR013783">
    <property type="entry name" value="Ig-like_fold"/>
</dbReference>
<gene>
    <name evidence="2" type="primary">Sirpa_7</name>
    <name evidence="2" type="ORF">GTO96_0003689</name>
</gene>
<accession>A0A8X7X876</accession>
<comment type="caution">
    <text evidence="2">The sequence shown here is derived from an EMBL/GenBank/DDBJ whole genome shotgun (WGS) entry which is preliminary data.</text>
</comment>
<evidence type="ECO:0000313" key="2">
    <source>
        <dbReference type="EMBL" id="KAG2464058.1"/>
    </source>
</evidence>
<dbReference type="SUPFAM" id="SSF48726">
    <property type="entry name" value="Immunoglobulin"/>
    <property type="match status" value="1"/>
</dbReference>
<protein>
    <submittedName>
        <fullName evidence="2">SHPS1 phosphatase</fullName>
    </submittedName>
</protein>
<keyword evidence="3" id="KW-1185">Reference proteome</keyword>
<evidence type="ECO:0000313" key="3">
    <source>
        <dbReference type="Proteomes" id="UP000886611"/>
    </source>
</evidence>
<dbReference type="InterPro" id="IPR007110">
    <property type="entry name" value="Ig-like_dom"/>
</dbReference>
<dbReference type="PROSITE" id="PS50835">
    <property type="entry name" value="IG_LIKE"/>
    <property type="match status" value="1"/>
</dbReference>
<reference evidence="2 3" key="1">
    <citation type="journal article" date="2021" name="Cell">
        <title>Tracing the genetic footprints of vertebrate landing in non-teleost ray-finned fishes.</title>
        <authorList>
            <person name="Bi X."/>
            <person name="Wang K."/>
            <person name="Yang L."/>
            <person name="Pan H."/>
            <person name="Jiang H."/>
            <person name="Wei Q."/>
            <person name="Fang M."/>
            <person name="Yu H."/>
            <person name="Zhu C."/>
            <person name="Cai Y."/>
            <person name="He Y."/>
            <person name="Gan X."/>
            <person name="Zeng H."/>
            <person name="Yu D."/>
            <person name="Zhu Y."/>
            <person name="Jiang H."/>
            <person name="Qiu Q."/>
            <person name="Yang H."/>
            <person name="Zhang Y.E."/>
            <person name="Wang W."/>
            <person name="Zhu M."/>
            <person name="He S."/>
            <person name="Zhang G."/>
        </authorList>
    </citation>
    <scope>NUCLEOTIDE SEQUENCE [LARGE SCALE GENOMIC DNA]</scope>
    <source>
        <strain evidence="2">Bchr_013</strain>
    </source>
</reference>
<proteinExistence type="predicted"/>
<dbReference type="InterPro" id="IPR036179">
    <property type="entry name" value="Ig-like_dom_sf"/>
</dbReference>
<name>A0A8X7X876_POLSE</name>